<dbReference type="InterPro" id="IPR050039">
    <property type="entry name" value="MAB_1171c-like"/>
</dbReference>
<evidence type="ECO:0000313" key="4">
    <source>
        <dbReference type="Proteomes" id="UP001304298"/>
    </source>
</evidence>
<keyword evidence="4" id="KW-1185">Reference proteome</keyword>
<feature type="transmembrane region" description="Helical" evidence="1">
    <location>
        <begin position="97"/>
        <end position="114"/>
    </location>
</feature>
<feature type="transmembrane region" description="Helical" evidence="1">
    <location>
        <begin position="156"/>
        <end position="176"/>
    </location>
</feature>
<dbReference type="EMBL" id="JAYFSI010000017">
    <property type="protein sequence ID" value="MEA5366722.1"/>
    <property type="molecule type" value="Genomic_DNA"/>
</dbReference>
<keyword evidence="1" id="KW-0812">Transmembrane</keyword>
<feature type="transmembrane region" description="Helical" evidence="1">
    <location>
        <begin position="65"/>
        <end position="85"/>
    </location>
</feature>
<feature type="transmembrane region" description="Helical" evidence="1">
    <location>
        <begin position="207"/>
        <end position="226"/>
    </location>
</feature>
<evidence type="ECO:0000313" key="3">
    <source>
        <dbReference type="EMBL" id="MEA5366722.1"/>
    </source>
</evidence>
<feature type="domain" description="DUF6545" evidence="2">
    <location>
        <begin position="225"/>
        <end position="344"/>
    </location>
</feature>
<dbReference type="Pfam" id="PF20182">
    <property type="entry name" value="DUF6545"/>
    <property type="match status" value="1"/>
</dbReference>
<proteinExistence type="predicted"/>
<gene>
    <name evidence="3" type="ORF">VA596_44825</name>
</gene>
<dbReference type="RefSeq" id="WP_323336151.1">
    <property type="nucleotide sequence ID" value="NZ_JAYFSI010000017.1"/>
</dbReference>
<reference evidence="3 4" key="1">
    <citation type="submission" date="2023-12" db="EMBL/GenBank/DDBJ databases">
        <title>Amycolatopsis sp. V23-08.</title>
        <authorList>
            <person name="Somphong A."/>
        </authorList>
    </citation>
    <scope>NUCLEOTIDE SEQUENCE [LARGE SCALE GENOMIC DNA]</scope>
    <source>
        <strain evidence="3 4">V23-08</strain>
    </source>
</reference>
<dbReference type="Proteomes" id="UP001304298">
    <property type="component" value="Unassembled WGS sequence"/>
</dbReference>
<organism evidence="3 4">
    <name type="scientific">Amycolatopsis heterodermiae</name>
    <dbReference type="NCBI Taxonomy" id="3110235"/>
    <lineage>
        <taxon>Bacteria</taxon>
        <taxon>Bacillati</taxon>
        <taxon>Actinomycetota</taxon>
        <taxon>Actinomycetes</taxon>
        <taxon>Pseudonocardiales</taxon>
        <taxon>Pseudonocardiaceae</taxon>
        <taxon>Amycolatopsis</taxon>
    </lineage>
</organism>
<keyword evidence="1" id="KW-0472">Membrane</keyword>
<dbReference type="NCBIfam" id="NF042915">
    <property type="entry name" value="MAB_1171c_fam"/>
    <property type="match status" value="1"/>
</dbReference>
<comment type="caution">
    <text evidence="3">The sequence shown here is derived from an EMBL/GenBank/DDBJ whole genome shotgun (WGS) entry which is preliminary data.</text>
</comment>
<sequence>MAELVRRYGPALLAWVVVLCLRPGPAPGRRLVRLCVLGLAVSQTALTPGFEALVRTVGFDDLEQLIGHLGMLVAVWAGAETMLRLHGFDVQARWQTAWSVLSGVALCVVFFAAPDQSPQSPWVLEYSVVYALAVLPGYLIVAGVCLRVARATSDRVLRTGLGLVVAGAAVAALYMVSRTVVAFDLSDRTSVTFAFGDDFLLAKALPTGAHVLVLTGVALPAFASWLRRRRQYRRLAPLWLALYRAEPAIALEPPGLFGSLFPSRLRGYRQVIEIRDGLLALRPHRPAAPPGLDGPEAEAATIAAALHARAAGSPPLSDPAPLPGGHDLASDVEFLCLLADAFRQHRTISAAVS</sequence>
<dbReference type="InterPro" id="IPR046675">
    <property type="entry name" value="DUF6545"/>
</dbReference>
<evidence type="ECO:0000259" key="2">
    <source>
        <dbReference type="Pfam" id="PF20182"/>
    </source>
</evidence>
<keyword evidence="1" id="KW-1133">Transmembrane helix</keyword>
<name>A0ABU5RKA1_9PSEU</name>
<feature type="transmembrane region" description="Helical" evidence="1">
    <location>
        <begin position="126"/>
        <end position="149"/>
    </location>
</feature>
<accession>A0ABU5RKA1</accession>
<evidence type="ECO:0000256" key="1">
    <source>
        <dbReference type="SAM" id="Phobius"/>
    </source>
</evidence>
<protein>
    <submittedName>
        <fullName evidence="3">MAB_1171c family putative transporter</fullName>
    </submittedName>
</protein>